<evidence type="ECO:0000313" key="2">
    <source>
        <dbReference type="EMBL" id="GFG49921.1"/>
    </source>
</evidence>
<evidence type="ECO:0000256" key="1">
    <source>
        <dbReference type="SAM" id="MobiDB-lite"/>
    </source>
</evidence>
<dbReference type="AlphaFoldDB" id="A0A7I9VWT8"/>
<feature type="region of interest" description="Disordered" evidence="1">
    <location>
        <begin position="1"/>
        <end position="25"/>
    </location>
</feature>
<proteinExistence type="predicted"/>
<reference evidence="2 3" key="1">
    <citation type="journal article" date="2019" name="Emerg. Microbes Infect.">
        <title>Comprehensive subspecies identification of 175 nontuberculous mycobacteria species based on 7547 genomic profiles.</title>
        <authorList>
            <person name="Matsumoto Y."/>
            <person name="Kinjo T."/>
            <person name="Motooka D."/>
            <person name="Nabeya D."/>
            <person name="Jung N."/>
            <person name="Uechi K."/>
            <person name="Horii T."/>
            <person name="Iida T."/>
            <person name="Fujita J."/>
            <person name="Nakamura S."/>
        </authorList>
    </citation>
    <scope>NUCLEOTIDE SEQUENCE [LARGE SCALE GENOMIC DNA]</scope>
    <source>
        <strain evidence="2 3">JCM 6377</strain>
    </source>
</reference>
<protein>
    <submittedName>
        <fullName evidence="2">Uncharacterized protein</fullName>
    </submittedName>
</protein>
<name>A0A7I9VWT8_MYCAG</name>
<gene>
    <name evidence="2" type="ORF">MAGR_13620</name>
</gene>
<sequence>MHSTNDVDAPRKATAHIQNIAPGPPKAMAVATPAILPVPTRPASDIVSAWKEETPEGDFSPLSISRIISGTCRT</sequence>
<evidence type="ECO:0000313" key="3">
    <source>
        <dbReference type="Proteomes" id="UP000465302"/>
    </source>
</evidence>
<dbReference type="EMBL" id="BLKS01000001">
    <property type="protein sequence ID" value="GFG49921.1"/>
    <property type="molecule type" value="Genomic_DNA"/>
</dbReference>
<accession>A0A7I9VWT8</accession>
<comment type="caution">
    <text evidence="2">The sequence shown here is derived from an EMBL/GenBank/DDBJ whole genome shotgun (WGS) entry which is preliminary data.</text>
</comment>
<organism evidence="2 3">
    <name type="scientific">Mycolicibacterium agri</name>
    <name type="common">Mycobacterium agri</name>
    <dbReference type="NCBI Taxonomy" id="36811"/>
    <lineage>
        <taxon>Bacteria</taxon>
        <taxon>Bacillati</taxon>
        <taxon>Actinomycetota</taxon>
        <taxon>Actinomycetes</taxon>
        <taxon>Mycobacteriales</taxon>
        <taxon>Mycobacteriaceae</taxon>
        <taxon>Mycolicibacterium</taxon>
    </lineage>
</organism>
<dbReference type="Proteomes" id="UP000465302">
    <property type="component" value="Unassembled WGS sequence"/>
</dbReference>